<evidence type="ECO:0000313" key="1">
    <source>
        <dbReference type="EMBL" id="ERM98402.1"/>
    </source>
</evidence>
<dbReference type="EMBL" id="KI395332">
    <property type="protein sequence ID" value="ERM98402.1"/>
    <property type="molecule type" value="Genomic_DNA"/>
</dbReference>
<proteinExistence type="predicted"/>
<dbReference type="Proteomes" id="UP000017836">
    <property type="component" value="Unassembled WGS sequence"/>
</dbReference>
<keyword evidence="2" id="KW-1185">Reference proteome</keyword>
<reference evidence="2" key="1">
    <citation type="journal article" date="2013" name="Science">
        <title>The Amborella genome and the evolution of flowering plants.</title>
        <authorList>
            <consortium name="Amborella Genome Project"/>
        </authorList>
    </citation>
    <scope>NUCLEOTIDE SEQUENCE [LARGE SCALE GENOMIC DNA]</scope>
</reference>
<organism evidence="1 2">
    <name type="scientific">Amborella trichopoda</name>
    <dbReference type="NCBI Taxonomy" id="13333"/>
    <lineage>
        <taxon>Eukaryota</taxon>
        <taxon>Viridiplantae</taxon>
        <taxon>Streptophyta</taxon>
        <taxon>Embryophyta</taxon>
        <taxon>Tracheophyta</taxon>
        <taxon>Spermatophyta</taxon>
        <taxon>Magnoliopsida</taxon>
        <taxon>Amborellales</taxon>
        <taxon>Amborellaceae</taxon>
        <taxon>Amborella</taxon>
    </lineage>
</organism>
<feature type="non-terminal residue" evidence="1">
    <location>
        <position position="57"/>
    </location>
</feature>
<gene>
    <name evidence="1" type="ORF">AMTR_s00072p00080490</name>
</gene>
<dbReference type="AlphaFoldDB" id="W1NRC4"/>
<protein>
    <submittedName>
        <fullName evidence="1">Uncharacterized protein</fullName>
    </submittedName>
</protein>
<accession>W1NRC4</accession>
<sequence>MPNLRTTQVTDAISKITGFTPRVMMIVAEDIADHENKTTIFLIMSWEDIIEYILNVY</sequence>
<name>W1NRC4_AMBTC</name>
<evidence type="ECO:0000313" key="2">
    <source>
        <dbReference type="Proteomes" id="UP000017836"/>
    </source>
</evidence>
<dbReference type="Gramene" id="ERM98402">
    <property type="protein sequence ID" value="ERM98402"/>
    <property type="gene ID" value="AMTR_s00072p00080490"/>
</dbReference>
<dbReference type="HOGENOM" id="CLU_3002579_0_0_1"/>